<sequence length="171" mass="17917">MQDHTVGMNPGIGIRLTAITAAAISLTACTAAEQPTPQTSSSEFGLLGADGCSPPSPIVGSEVQATTSPGITAYGLLFTASPTSLPGDGTTIKMVVRMTGVGFIAGHLVSPDGRERPLDWGPELHGDSTYRRPGAEWGIGFSFDEVGCWQLRLDGGHSDNATFWFEIGDHR</sequence>
<protein>
    <recommendedName>
        <fullName evidence="3">DUF3859 domain-containing protein</fullName>
    </recommendedName>
</protein>
<evidence type="ECO:0000313" key="2">
    <source>
        <dbReference type="Proteomes" id="UP001499933"/>
    </source>
</evidence>
<keyword evidence="2" id="KW-1185">Reference proteome</keyword>
<proteinExistence type="predicted"/>
<reference evidence="2" key="1">
    <citation type="journal article" date="2019" name="Int. J. Syst. Evol. Microbiol.">
        <title>The Global Catalogue of Microorganisms (GCM) 10K type strain sequencing project: providing services to taxonomists for standard genome sequencing and annotation.</title>
        <authorList>
            <consortium name="The Broad Institute Genomics Platform"/>
            <consortium name="The Broad Institute Genome Sequencing Center for Infectious Disease"/>
            <person name="Wu L."/>
            <person name="Ma J."/>
        </authorList>
    </citation>
    <scope>NUCLEOTIDE SEQUENCE [LARGE SCALE GENOMIC DNA]</scope>
    <source>
        <strain evidence="2">JCM 14901</strain>
    </source>
</reference>
<gene>
    <name evidence="1" type="ORF">GCM10009776_31050</name>
</gene>
<evidence type="ECO:0000313" key="1">
    <source>
        <dbReference type="EMBL" id="GAA1965938.1"/>
    </source>
</evidence>
<comment type="caution">
    <text evidence="1">The sequence shown here is derived from an EMBL/GenBank/DDBJ whole genome shotgun (WGS) entry which is preliminary data.</text>
</comment>
<organism evidence="1 2">
    <name type="scientific">Microbacterium deminutum</name>
    <dbReference type="NCBI Taxonomy" id="344164"/>
    <lineage>
        <taxon>Bacteria</taxon>
        <taxon>Bacillati</taxon>
        <taxon>Actinomycetota</taxon>
        <taxon>Actinomycetes</taxon>
        <taxon>Micrococcales</taxon>
        <taxon>Microbacteriaceae</taxon>
        <taxon>Microbacterium</taxon>
    </lineage>
</organism>
<dbReference type="EMBL" id="BAAAOG010000008">
    <property type="protein sequence ID" value="GAA1965938.1"/>
    <property type="molecule type" value="Genomic_DNA"/>
</dbReference>
<accession>A0ABP5CLY9</accession>
<evidence type="ECO:0008006" key="3">
    <source>
        <dbReference type="Google" id="ProtNLM"/>
    </source>
</evidence>
<name>A0ABP5CLY9_9MICO</name>
<dbReference type="Proteomes" id="UP001499933">
    <property type="component" value="Unassembled WGS sequence"/>
</dbReference>